<dbReference type="SUPFAM" id="SSF52402">
    <property type="entry name" value="Adenine nucleotide alpha hydrolases-like"/>
    <property type="match status" value="2"/>
</dbReference>
<dbReference type="STRING" id="1002526.SAMN05216578_106138"/>
<protein>
    <submittedName>
        <fullName evidence="3">Nucleotide-binding universal stress protein, UspA family</fullName>
    </submittedName>
</protein>
<proteinExistence type="inferred from homology"/>
<comment type="similarity">
    <text evidence="1">Belongs to the universal stress protein A family.</text>
</comment>
<dbReference type="Gene3D" id="3.40.50.620">
    <property type="entry name" value="HUPs"/>
    <property type="match status" value="2"/>
</dbReference>
<sequence>MLNHCILGFDYSDSWDRTCERLPPIVQLLGVKRLTLVHVVDTTRRINVEDSEAAADSHLAKLAGTLSTELGIAVDHEVRRGFAATELHEVARRHKADGLIMLNQSHSAGRALFYGNTTLNLARLTRLPLLVLPADGPAIEPAGTLLLATDGSDPAQAAQRMFEHYLVDGRHGLVLWVETEEADNSALVQSQIADLTARHEQAVARLGKGSAVREIVRTAEDEQVALVILGKRGTTPIQDLMIGSTAEGVARESRRPVLLVPAGTGL</sequence>
<dbReference type="CDD" id="cd00293">
    <property type="entry name" value="USP-like"/>
    <property type="match status" value="2"/>
</dbReference>
<dbReference type="PRINTS" id="PR01438">
    <property type="entry name" value="UNVRSLSTRESS"/>
</dbReference>
<feature type="domain" description="UspA" evidence="2">
    <location>
        <begin position="33"/>
        <end position="133"/>
    </location>
</feature>
<evidence type="ECO:0000313" key="3">
    <source>
        <dbReference type="EMBL" id="SFQ84474.1"/>
    </source>
</evidence>
<dbReference type="AlphaFoldDB" id="A0A1I6BU93"/>
<evidence type="ECO:0000313" key="4">
    <source>
        <dbReference type="Proteomes" id="UP000242815"/>
    </source>
</evidence>
<dbReference type="InterPro" id="IPR006015">
    <property type="entry name" value="Universal_stress_UspA"/>
</dbReference>
<dbReference type="InterPro" id="IPR014729">
    <property type="entry name" value="Rossmann-like_a/b/a_fold"/>
</dbReference>
<organism evidence="3 4">
    <name type="scientific">Halopseudomonas formosensis</name>
    <dbReference type="NCBI Taxonomy" id="1002526"/>
    <lineage>
        <taxon>Bacteria</taxon>
        <taxon>Pseudomonadati</taxon>
        <taxon>Pseudomonadota</taxon>
        <taxon>Gammaproteobacteria</taxon>
        <taxon>Pseudomonadales</taxon>
        <taxon>Pseudomonadaceae</taxon>
        <taxon>Halopseudomonas</taxon>
    </lineage>
</organism>
<dbReference type="OrthoDB" id="6872702at2"/>
<dbReference type="Proteomes" id="UP000242815">
    <property type="component" value="Unassembled WGS sequence"/>
</dbReference>
<gene>
    <name evidence="3" type="ORF">SAMN05216578_106138</name>
</gene>
<dbReference type="PANTHER" id="PTHR46268">
    <property type="entry name" value="STRESS RESPONSE PROTEIN NHAX"/>
    <property type="match status" value="1"/>
</dbReference>
<dbReference type="RefSeq" id="WP_090539210.1">
    <property type="nucleotide sequence ID" value="NZ_FOYD01000006.1"/>
</dbReference>
<feature type="domain" description="UspA" evidence="2">
    <location>
        <begin position="183"/>
        <end position="261"/>
    </location>
</feature>
<evidence type="ECO:0000259" key="2">
    <source>
        <dbReference type="Pfam" id="PF00582"/>
    </source>
</evidence>
<dbReference type="InterPro" id="IPR006016">
    <property type="entry name" value="UspA"/>
</dbReference>
<dbReference type="PANTHER" id="PTHR46268:SF26">
    <property type="entry name" value="UNIVERSAL STRESS PROTEIN MJ0577"/>
    <property type="match status" value="1"/>
</dbReference>
<accession>A0A1I6BU93</accession>
<dbReference type="EMBL" id="FOYD01000006">
    <property type="protein sequence ID" value="SFQ84474.1"/>
    <property type="molecule type" value="Genomic_DNA"/>
</dbReference>
<evidence type="ECO:0000256" key="1">
    <source>
        <dbReference type="ARBA" id="ARBA00008791"/>
    </source>
</evidence>
<name>A0A1I6BU93_9GAMM</name>
<reference evidence="3 4" key="1">
    <citation type="submission" date="2016-10" db="EMBL/GenBank/DDBJ databases">
        <authorList>
            <person name="de Groot N.N."/>
        </authorList>
    </citation>
    <scope>NUCLEOTIDE SEQUENCE [LARGE SCALE GENOMIC DNA]</scope>
    <source>
        <strain evidence="3 4">JCM 18415</strain>
    </source>
</reference>
<dbReference type="Pfam" id="PF00582">
    <property type="entry name" value="Usp"/>
    <property type="match status" value="2"/>
</dbReference>